<dbReference type="InterPro" id="IPR014710">
    <property type="entry name" value="RmlC-like_jellyroll"/>
</dbReference>
<sequence>MIDAEILQLPKQSNRHNHQFHQLIVGVSGSTEFEVEGKGNTVDSWRACVVPSTYNHYYCGVEDNRILVLNLPMEDNGFISSEIVETLFNHAGYLKLDSRLQQLI</sequence>
<evidence type="ECO:0000313" key="1">
    <source>
        <dbReference type="EMBL" id="GAA3915569.1"/>
    </source>
</evidence>
<organism evidence="1 2">
    <name type="scientific">Litoribacillus peritrichatus</name>
    <dbReference type="NCBI Taxonomy" id="718191"/>
    <lineage>
        <taxon>Bacteria</taxon>
        <taxon>Pseudomonadati</taxon>
        <taxon>Pseudomonadota</taxon>
        <taxon>Gammaproteobacteria</taxon>
        <taxon>Oceanospirillales</taxon>
        <taxon>Oceanospirillaceae</taxon>
        <taxon>Litoribacillus</taxon>
    </lineage>
</organism>
<dbReference type="EMBL" id="BAABBN010000004">
    <property type="protein sequence ID" value="GAA3915569.1"/>
    <property type="molecule type" value="Genomic_DNA"/>
</dbReference>
<comment type="caution">
    <text evidence="1">The sequence shown here is derived from an EMBL/GenBank/DDBJ whole genome shotgun (WGS) entry which is preliminary data.</text>
</comment>
<proteinExistence type="predicted"/>
<dbReference type="Proteomes" id="UP001501565">
    <property type="component" value="Unassembled WGS sequence"/>
</dbReference>
<keyword evidence="2" id="KW-1185">Reference proteome</keyword>
<protein>
    <recommendedName>
        <fullName evidence="3">AraC family transcriptional regulator</fullName>
    </recommendedName>
</protein>
<name>A0ABP7M6L2_9GAMM</name>
<dbReference type="RefSeq" id="WP_344795672.1">
    <property type="nucleotide sequence ID" value="NZ_BAABBN010000004.1"/>
</dbReference>
<accession>A0ABP7M6L2</accession>
<gene>
    <name evidence="1" type="ORF">GCM10022277_07750</name>
</gene>
<evidence type="ECO:0008006" key="3">
    <source>
        <dbReference type="Google" id="ProtNLM"/>
    </source>
</evidence>
<dbReference type="Gene3D" id="2.60.120.10">
    <property type="entry name" value="Jelly Rolls"/>
    <property type="match status" value="1"/>
</dbReference>
<reference evidence="2" key="1">
    <citation type="journal article" date="2019" name="Int. J. Syst. Evol. Microbiol.">
        <title>The Global Catalogue of Microorganisms (GCM) 10K type strain sequencing project: providing services to taxonomists for standard genome sequencing and annotation.</title>
        <authorList>
            <consortium name="The Broad Institute Genomics Platform"/>
            <consortium name="The Broad Institute Genome Sequencing Center for Infectious Disease"/>
            <person name="Wu L."/>
            <person name="Ma J."/>
        </authorList>
    </citation>
    <scope>NUCLEOTIDE SEQUENCE [LARGE SCALE GENOMIC DNA]</scope>
    <source>
        <strain evidence="2">JCM 17551</strain>
    </source>
</reference>
<evidence type="ECO:0000313" key="2">
    <source>
        <dbReference type="Proteomes" id="UP001501565"/>
    </source>
</evidence>